<dbReference type="PANTHER" id="PTHR43335:SF4">
    <property type="entry name" value="ABC TRANSPORTER, ATP-BINDING PROTEIN"/>
    <property type="match status" value="1"/>
</dbReference>
<dbReference type="InterPro" id="IPR003439">
    <property type="entry name" value="ABC_transporter-like_ATP-bd"/>
</dbReference>
<evidence type="ECO:0000256" key="2">
    <source>
        <dbReference type="ARBA" id="ARBA00022448"/>
    </source>
</evidence>
<evidence type="ECO:0000256" key="3">
    <source>
        <dbReference type="ARBA" id="ARBA00022741"/>
    </source>
</evidence>
<evidence type="ECO:0000313" key="6">
    <source>
        <dbReference type="EMBL" id="WGK69383.1"/>
    </source>
</evidence>
<name>A0ABY8MJJ9_9SPIO</name>
<dbReference type="InterPro" id="IPR003593">
    <property type="entry name" value="AAA+_ATPase"/>
</dbReference>
<dbReference type="InterPro" id="IPR017871">
    <property type="entry name" value="ABC_transporter-like_CS"/>
</dbReference>
<dbReference type="InterPro" id="IPR027417">
    <property type="entry name" value="P-loop_NTPase"/>
</dbReference>
<dbReference type="Gene3D" id="3.40.50.300">
    <property type="entry name" value="P-loop containing nucleotide triphosphate hydrolases"/>
    <property type="match status" value="1"/>
</dbReference>
<keyword evidence="4 6" id="KW-0067">ATP-binding</keyword>
<dbReference type="PROSITE" id="PS00211">
    <property type="entry name" value="ABC_TRANSPORTER_1"/>
    <property type="match status" value="1"/>
</dbReference>
<evidence type="ECO:0000256" key="4">
    <source>
        <dbReference type="ARBA" id="ARBA00022840"/>
    </source>
</evidence>
<keyword evidence="7" id="KW-1185">Reference proteome</keyword>
<protein>
    <submittedName>
        <fullName evidence="6">ATP-binding cassette domain-containing protein</fullName>
    </submittedName>
</protein>
<dbReference type="EMBL" id="CP123443">
    <property type="protein sequence ID" value="WGK69383.1"/>
    <property type="molecule type" value="Genomic_DNA"/>
</dbReference>
<gene>
    <name evidence="6" type="ORF">P0082_00570</name>
</gene>
<feature type="domain" description="ABC transporter" evidence="5">
    <location>
        <begin position="2"/>
        <end position="231"/>
    </location>
</feature>
<dbReference type="PANTHER" id="PTHR43335">
    <property type="entry name" value="ABC TRANSPORTER, ATP-BINDING PROTEIN"/>
    <property type="match status" value="1"/>
</dbReference>
<evidence type="ECO:0000256" key="1">
    <source>
        <dbReference type="ARBA" id="ARBA00005417"/>
    </source>
</evidence>
<dbReference type="GO" id="GO:0005524">
    <property type="term" value="F:ATP binding"/>
    <property type="evidence" value="ECO:0007669"/>
    <property type="project" value="UniProtKB-KW"/>
</dbReference>
<evidence type="ECO:0000259" key="5">
    <source>
        <dbReference type="PROSITE" id="PS50893"/>
    </source>
</evidence>
<dbReference type="Proteomes" id="UP001228690">
    <property type="component" value="Chromosome"/>
</dbReference>
<sequence length="319" mass="35031">MVEIKNLYKNYGELQAVCNISLSVPKGQVLGLLGPNGAGKSTTLRILTGFLEASSGEVHIGGHSVSEEPLETRRLIGYLPESTPLYENMLVYDYLHFVAQSRNTPQADCLDKIRRAAKRCDIIEFIHRPIGELSKGQRQRVGLAMAILDDPEVLILDEPTSGLDPNQIIGIRDIIRELGKEKTIIFSTHILSEAEATCDRVVIINKGQIAAEGSIAELKQSQGAQSSLNLRIEGSDEAAVQSAFMVLCENEAVLGEGAKVESRLQSGGNEILVTLSGDRNDSDEVRQSIKAIIRDNDWFMLGMESKSHSLEDIFRELTN</sequence>
<dbReference type="RefSeq" id="WP_326927566.1">
    <property type="nucleotide sequence ID" value="NZ_CP123443.1"/>
</dbReference>
<reference evidence="6 7" key="1">
    <citation type="submission" date="2023-04" db="EMBL/GenBank/DDBJ databases">
        <title>Spirochaete genome identified in red abalone sample constitutes a novel genus.</title>
        <authorList>
            <person name="Sharma S.P."/>
            <person name="Purcell C.M."/>
            <person name="Hyde J.R."/>
            <person name="Severin A.J."/>
        </authorList>
    </citation>
    <scope>NUCLEOTIDE SEQUENCE [LARGE SCALE GENOMIC DNA]</scope>
    <source>
        <strain evidence="6 7">SP-2023</strain>
    </source>
</reference>
<evidence type="ECO:0000313" key="7">
    <source>
        <dbReference type="Proteomes" id="UP001228690"/>
    </source>
</evidence>
<dbReference type="Pfam" id="PF00005">
    <property type="entry name" value="ABC_tran"/>
    <property type="match status" value="1"/>
</dbReference>
<proteinExistence type="inferred from homology"/>
<keyword evidence="3" id="KW-0547">Nucleotide-binding</keyword>
<dbReference type="CDD" id="cd03230">
    <property type="entry name" value="ABC_DR_subfamily_A"/>
    <property type="match status" value="1"/>
</dbReference>
<organism evidence="6 7">
    <name type="scientific">Candidatus Haliotispira prima</name>
    <dbReference type="NCBI Taxonomy" id="3034016"/>
    <lineage>
        <taxon>Bacteria</taxon>
        <taxon>Pseudomonadati</taxon>
        <taxon>Spirochaetota</taxon>
        <taxon>Spirochaetia</taxon>
        <taxon>Spirochaetales</taxon>
        <taxon>Spirochaetaceae</taxon>
        <taxon>Candidatus Haliotispira</taxon>
    </lineage>
</organism>
<comment type="similarity">
    <text evidence="1">Belongs to the ABC transporter superfamily.</text>
</comment>
<dbReference type="SMART" id="SM00382">
    <property type="entry name" value="AAA"/>
    <property type="match status" value="1"/>
</dbReference>
<keyword evidence="2" id="KW-0813">Transport</keyword>
<accession>A0ABY8MJJ9</accession>
<dbReference type="SUPFAM" id="SSF52540">
    <property type="entry name" value="P-loop containing nucleoside triphosphate hydrolases"/>
    <property type="match status" value="1"/>
</dbReference>
<dbReference type="PROSITE" id="PS50893">
    <property type="entry name" value="ABC_TRANSPORTER_2"/>
    <property type="match status" value="1"/>
</dbReference>